<name>A0AC61MSG1_9FIRM</name>
<keyword evidence="1" id="KW-0418">Kinase</keyword>
<organism evidence="1 2">
    <name type="scientific">Miniphocaeibacter halophilus</name>
    <dbReference type="NCBI Taxonomy" id="2931922"/>
    <lineage>
        <taxon>Bacteria</taxon>
        <taxon>Bacillati</taxon>
        <taxon>Bacillota</taxon>
        <taxon>Tissierellia</taxon>
        <taxon>Tissierellales</taxon>
        <taxon>Peptoniphilaceae</taxon>
        <taxon>Miniphocaeibacter</taxon>
    </lineage>
</organism>
<evidence type="ECO:0000313" key="1">
    <source>
        <dbReference type="EMBL" id="QQK08487.1"/>
    </source>
</evidence>
<gene>
    <name evidence="1" type="ORF">JFY71_02820</name>
</gene>
<keyword evidence="2" id="KW-1185">Reference proteome</keyword>
<dbReference type="EMBL" id="CP066744">
    <property type="protein sequence ID" value="QQK08487.1"/>
    <property type="molecule type" value="Genomic_DNA"/>
</dbReference>
<evidence type="ECO:0000313" key="2">
    <source>
        <dbReference type="Proteomes" id="UP000595814"/>
    </source>
</evidence>
<dbReference type="Proteomes" id="UP000595814">
    <property type="component" value="Chromosome"/>
</dbReference>
<accession>A0AC61MSG1</accession>
<protein>
    <submittedName>
        <fullName evidence="1">HAMP domain-containing histidine kinase</fullName>
    </submittedName>
</protein>
<keyword evidence="1" id="KW-0808">Transferase</keyword>
<proteinExistence type="predicted"/>
<reference evidence="1 2" key="1">
    <citation type="journal article" date="2022" name="Int. J. Syst. Evol. Microbiol.">
        <title>Miniphocaeibacter halophilus sp. nov., an ammonium-tolerant acetate-producing bacterium isolated from a biogas system.</title>
        <authorList>
            <person name="Schnurer A."/>
            <person name="Singh A."/>
            <person name="Bi S."/>
            <person name="Qiao W."/>
            <person name="Westerholm M."/>
        </authorList>
    </citation>
    <scope>NUCLEOTIDE SEQUENCE [LARGE SCALE GENOMIC DNA]</scope>
    <source>
        <strain evidence="1 2">AMB_01</strain>
    </source>
</reference>
<sequence>MKLNRKTFVYSIVLSLIIIILFLGYMLLMLPSLYVEHTNRKNERDILDVHFNYVEDKKYIDELGNNPINSISLFLKESSYKFEFNNFFFEGDISIQDEKTKKEIDDFRNKLDSKNFEFEEIKKNTKEFKIPKKVVDEINKSLEEYAYVNLKTSEFARNYFNNIKSYNEVENLGENTFLLINKSDIDKNAYTNYMIITSGDEGVYLSFFSLLTPLITDIQSAIYTSIPMIVLVILLLAFFISRYFSKKIVNPILKISKHIEERKNWDIKPLEIKTNDEIEQLSERLNELHQQLRENYEKLKDENKRREVFMRASSHQLKTPVTSALLLTNGMIDSIGKYEDRDKYLVEVKKQLMEINNIISEILDLNHINENLEFNNISLNSLINTILDKYSILIEEKNLNIEPLNSDKVIFTDYEIIYKILDNLIGNAIKFSPNNSSIKFIIKDYRLKIINTNTFIPKELEGIIFEPFVSSNIREKGHGLGLYLALYYAELLGFDLIVKNIDEGVLAEVDFSGKYIKSSL</sequence>